<organism evidence="4 5">
    <name type="scientific">Tribonema minus</name>
    <dbReference type="NCBI Taxonomy" id="303371"/>
    <lineage>
        <taxon>Eukaryota</taxon>
        <taxon>Sar</taxon>
        <taxon>Stramenopiles</taxon>
        <taxon>Ochrophyta</taxon>
        <taxon>PX clade</taxon>
        <taxon>Xanthophyceae</taxon>
        <taxon>Tribonematales</taxon>
        <taxon>Tribonemataceae</taxon>
        <taxon>Tribonema</taxon>
    </lineage>
</organism>
<accession>A0A835Z8R5</accession>
<dbReference type="Pfam" id="PF03602">
    <property type="entry name" value="Cons_hypoth95"/>
    <property type="match status" value="1"/>
</dbReference>
<keyword evidence="1 4" id="KW-0489">Methyltransferase</keyword>
<dbReference type="AlphaFoldDB" id="A0A835Z8R5"/>
<dbReference type="Gene3D" id="3.40.50.150">
    <property type="entry name" value="Vaccinia Virus protein VP39"/>
    <property type="match status" value="1"/>
</dbReference>
<name>A0A835Z8R5_9STRA</name>
<evidence type="ECO:0000256" key="1">
    <source>
        <dbReference type="ARBA" id="ARBA00022603"/>
    </source>
</evidence>
<dbReference type="PANTHER" id="PTHR43542:SF1">
    <property type="entry name" value="METHYLTRANSFERASE"/>
    <property type="match status" value="1"/>
</dbReference>
<protein>
    <submittedName>
        <fullName evidence="4">Putative S-adenosylmethionine-dependent methyltransferase</fullName>
    </submittedName>
</protein>
<dbReference type="CDD" id="cd02440">
    <property type="entry name" value="AdoMet_MTases"/>
    <property type="match status" value="1"/>
</dbReference>
<keyword evidence="2 4" id="KW-0808">Transferase</keyword>
<keyword evidence="5" id="KW-1185">Reference proteome</keyword>
<proteinExistence type="predicted"/>
<evidence type="ECO:0000313" key="5">
    <source>
        <dbReference type="Proteomes" id="UP000664859"/>
    </source>
</evidence>
<sequence length="352" mass="37707">MVEERRRRCCCPQKYVVVGLLASFHCGTAFVQLAVTTPPPSPSTAPLAVAASQLLSTPSGGDAAADAASAEKDAKKRLRRPRGAHLKRDEVTGLPIEAVYAPRFSPYLTKKKLSGTSGGSKRVRAQGSEREEGLNNAQRLRVLGGVAKGRRLESPEVYLRPMMGKVKEALYNTLLSFGLFEGAGPRFLDLFCGSGSVGVEALSRGASHVTFVDLAAECCAVAERNAVACGFEGQGSAVRGDVLRVLSQPSAFGLDAPYDVVTITPPYAEVVYGDLIAAAASSPLVREDTIVVIEYPVELGCLPHVIGDGRLVGLRNRRYGRTVLGVYICRPTGRLYLADSRPEEFISLKKQR</sequence>
<gene>
    <name evidence="4" type="ORF">JKP88DRAFT_197792</name>
</gene>
<dbReference type="GO" id="GO:0031167">
    <property type="term" value="P:rRNA methylation"/>
    <property type="evidence" value="ECO:0007669"/>
    <property type="project" value="InterPro"/>
</dbReference>
<dbReference type="OrthoDB" id="3548at2759"/>
<comment type="caution">
    <text evidence="4">The sequence shown here is derived from an EMBL/GenBank/DDBJ whole genome shotgun (WGS) entry which is preliminary data.</text>
</comment>
<evidence type="ECO:0000256" key="2">
    <source>
        <dbReference type="ARBA" id="ARBA00022679"/>
    </source>
</evidence>
<dbReference type="SUPFAM" id="SSF53335">
    <property type="entry name" value="S-adenosyl-L-methionine-dependent methyltransferases"/>
    <property type="match status" value="1"/>
</dbReference>
<evidence type="ECO:0000313" key="4">
    <source>
        <dbReference type="EMBL" id="KAG5188548.1"/>
    </source>
</evidence>
<feature type="region of interest" description="Disordered" evidence="3">
    <location>
        <begin position="111"/>
        <end position="133"/>
    </location>
</feature>
<dbReference type="EMBL" id="JAFCMP010000068">
    <property type="protein sequence ID" value="KAG5188548.1"/>
    <property type="molecule type" value="Genomic_DNA"/>
</dbReference>
<evidence type="ECO:0000256" key="3">
    <source>
        <dbReference type="SAM" id="MobiDB-lite"/>
    </source>
</evidence>
<dbReference type="PANTHER" id="PTHR43542">
    <property type="entry name" value="METHYLTRANSFERASE"/>
    <property type="match status" value="1"/>
</dbReference>
<dbReference type="GO" id="GO:0008168">
    <property type="term" value="F:methyltransferase activity"/>
    <property type="evidence" value="ECO:0007669"/>
    <property type="project" value="UniProtKB-KW"/>
</dbReference>
<dbReference type="InterPro" id="IPR004398">
    <property type="entry name" value="RNA_MeTrfase_RsmD"/>
</dbReference>
<reference evidence="4" key="1">
    <citation type="submission" date="2021-02" db="EMBL/GenBank/DDBJ databases">
        <title>First Annotated Genome of the Yellow-green Alga Tribonema minus.</title>
        <authorList>
            <person name="Mahan K.M."/>
        </authorList>
    </citation>
    <scope>NUCLEOTIDE SEQUENCE</scope>
    <source>
        <strain evidence="4">UTEX B ZZ1240</strain>
    </source>
</reference>
<dbReference type="InterPro" id="IPR029063">
    <property type="entry name" value="SAM-dependent_MTases_sf"/>
</dbReference>
<dbReference type="Proteomes" id="UP000664859">
    <property type="component" value="Unassembled WGS sequence"/>
</dbReference>